<sequence length="228" mass="24598">MTRVVVCRASEADLDVLAPLVAESLSVGPVGGWLVPEASARPLVLGSYARLLVSWGLRHGQVDTTGDRSVVAVWFRRVEVPVPSAGWMYDLHRTLGAYASRFALWHAYLDAVVPPVPHAYLAHLAIRPGREDAVRVLLAACHRVLDIEGLPAFAECLGGRPREGVLAGCGYAPRLPIGLEPGGPALWRMWRPAPDAGRSCGGFPPRVRLRRGVTLLRGRRVSSLPGPC</sequence>
<gene>
    <name evidence="1" type="ORF">GA0070623_0574</name>
</gene>
<evidence type="ECO:0000313" key="1">
    <source>
        <dbReference type="EMBL" id="SCG39662.1"/>
    </source>
</evidence>
<name>A0A1C5H0T0_9ACTN</name>
<keyword evidence="2" id="KW-1185">Reference proteome</keyword>
<accession>A0A1C5H0T0</accession>
<dbReference type="AlphaFoldDB" id="A0A1C5H0T0"/>
<proteinExistence type="predicted"/>
<dbReference type="EMBL" id="LT607752">
    <property type="protein sequence ID" value="SCG39662.1"/>
    <property type="molecule type" value="Genomic_DNA"/>
</dbReference>
<reference evidence="2" key="1">
    <citation type="submission" date="2016-06" db="EMBL/GenBank/DDBJ databases">
        <authorList>
            <person name="Varghese N."/>
            <person name="Submissions Spin"/>
        </authorList>
    </citation>
    <scope>NUCLEOTIDE SEQUENCE [LARGE SCALE GENOMIC DNA]</scope>
    <source>
        <strain evidence="2">DSM 44983</strain>
    </source>
</reference>
<evidence type="ECO:0000313" key="2">
    <source>
        <dbReference type="Proteomes" id="UP000198226"/>
    </source>
</evidence>
<organism evidence="1 2">
    <name type="scientific">Micromonospora rifamycinica</name>
    <dbReference type="NCBI Taxonomy" id="291594"/>
    <lineage>
        <taxon>Bacteria</taxon>
        <taxon>Bacillati</taxon>
        <taxon>Actinomycetota</taxon>
        <taxon>Actinomycetes</taxon>
        <taxon>Micromonosporales</taxon>
        <taxon>Micromonosporaceae</taxon>
        <taxon>Micromonospora</taxon>
    </lineage>
</organism>
<dbReference type="RefSeq" id="WP_231932636.1">
    <property type="nucleotide sequence ID" value="NZ_LT607752.1"/>
</dbReference>
<dbReference type="Gene3D" id="3.40.630.30">
    <property type="match status" value="1"/>
</dbReference>
<dbReference type="Proteomes" id="UP000198226">
    <property type="component" value="Chromosome I"/>
</dbReference>
<protein>
    <recommendedName>
        <fullName evidence="3">N-acetyltransferase domain-containing protein</fullName>
    </recommendedName>
</protein>
<evidence type="ECO:0008006" key="3">
    <source>
        <dbReference type="Google" id="ProtNLM"/>
    </source>
</evidence>